<evidence type="ECO:0000256" key="2">
    <source>
        <dbReference type="ARBA" id="ARBA00023012"/>
    </source>
</evidence>
<dbReference type="InterPro" id="IPR001789">
    <property type="entry name" value="Sig_transdc_resp-reg_receiver"/>
</dbReference>
<proteinExistence type="predicted"/>
<evidence type="ECO:0000256" key="3">
    <source>
        <dbReference type="ARBA" id="ARBA00023015"/>
    </source>
</evidence>
<dbReference type="InterPro" id="IPR016032">
    <property type="entry name" value="Sig_transdc_resp-reg_C-effctor"/>
</dbReference>
<dbReference type="PROSITE" id="PS51755">
    <property type="entry name" value="OMPR_PHOB"/>
    <property type="match status" value="1"/>
</dbReference>
<dbReference type="SUPFAM" id="SSF52172">
    <property type="entry name" value="CheY-like"/>
    <property type="match status" value="1"/>
</dbReference>
<dbReference type="InterPro" id="IPR011006">
    <property type="entry name" value="CheY-like_superfamily"/>
</dbReference>
<evidence type="ECO:0000259" key="8">
    <source>
        <dbReference type="PROSITE" id="PS50110"/>
    </source>
</evidence>
<feature type="domain" description="Response regulatory" evidence="8">
    <location>
        <begin position="6"/>
        <end position="119"/>
    </location>
</feature>
<gene>
    <name evidence="10" type="ORF">ACFFJ8_32915</name>
</gene>
<dbReference type="InterPro" id="IPR036388">
    <property type="entry name" value="WH-like_DNA-bd_sf"/>
</dbReference>
<dbReference type="PANTHER" id="PTHR48111">
    <property type="entry name" value="REGULATOR OF RPOS"/>
    <property type="match status" value="1"/>
</dbReference>
<dbReference type="Gene3D" id="3.40.50.2300">
    <property type="match status" value="1"/>
</dbReference>
<dbReference type="EMBL" id="JBHLVF010000047">
    <property type="protein sequence ID" value="MFC0396165.1"/>
    <property type="molecule type" value="Genomic_DNA"/>
</dbReference>
<keyword evidence="4 7" id="KW-0238">DNA-binding</keyword>
<dbReference type="Proteomes" id="UP001589818">
    <property type="component" value="Unassembled WGS sequence"/>
</dbReference>
<accession>A0ABV6JJR8</accession>
<reference evidence="10 11" key="1">
    <citation type="submission" date="2024-09" db="EMBL/GenBank/DDBJ databases">
        <authorList>
            <person name="Sun Q."/>
            <person name="Mori K."/>
        </authorList>
    </citation>
    <scope>NUCLEOTIDE SEQUENCE [LARGE SCALE GENOMIC DNA]</scope>
    <source>
        <strain evidence="10 11">CCM 4839</strain>
    </source>
</reference>
<evidence type="ECO:0000313" key="10">
    <source>
        <dbReference type="EMBL" id="MFC0396165.1"/>
    </source>
</evidence>
<evidence type="ECO:0000259" key="9">
    <source>
        <dbReference type="PROSITE" id="PS51755"/>
    </source>
</evidence>
<dbReference type="RefSeq" id="WP_204817050.1">
    <property type="nucleotide sequence ID" value="NZ_JANHOF010000002.1"/>
</dbReference>
<evidence type="ECO:0000256" key="7">
    <source>
        <dbReference type="PROSITE-ProRule" id="PRU01091"/>
    </source>
</evidence>
<dbReference type="SUPFAM" id="SSF46894">
    <property type="entry name" value="C-terminal effector domain of the bipartite response regulators"/>
    <property type="match status" value="1"/>
</dbReference>
<name>A0ABV6JJR8_9BACL</name>
<organism evidence="10 11">
    <name type="scientific">Paenibacillus mendelii</name>
    <dbReference type="NCBI Taxonomy" id="206163"/>
    <lineage>
        <taxon>Bacteria</taxon>
        <taxon>Bacillati</taxon>
        <taxon>Bacillota</taxon>
        <taxon>Bacilli</taxon>
        <taxon>Bacillales</taxon>
        <taxon>Paenibacillaceae</taxon>
        <taxon>Paenibacillus</taxon>
    </lineage>
</organism>
<dbReference type="PROSITE" id="PS50110">
    <property type="entry name" value="RESPONSE_REGULATORY"/>
    <property type="match status" value="1"/>
</dbReference>
<evidence type="ECO:0000256" key="6">
    <source>
        <dbReference type="PROSITE-ProRule" id="PRU00169"/>
    </source>
</evidence>
<dbReference type="Pfam" id="PF00486">
    <property type="entry name" value="Trans_reg_C"/>
    <property type="match status" value="1"/>
</dbReference>
<dbReference type="Pfam" id="PF00072">
    <property type="entry name" value="Response_reg"/>
    <property type="match status" value="1"/>
</dbReference>
<sequence>MNYNRTVLIVDDEPTISEVIKAYMEKDGWAVDVAYDADIAIAKFIKNIPDLVILDIMLGSTSGEELSQKIRARSNIPFIMITSKSREEDRLNGFELGADDYVVKPFSPKELLARANAVYRRSLMYITKVDAKQPKLVTFGSGQLLIDYQKMIVYVDGADTNLTNTEYKLFSALSRAPEKVFTRAELLYYAQGYRFVGDPRIIDAHVKNIRQKIEQDPKSPRILMTVVGAGYKMGMTRDEK</sequence>
<dbReference type="Gene3D" id="1.10.10.10">
    <property type="entry name" value="Winged helix-like DNA-binding domain superfamily/Winged helix DNA-binding domain"/>
    <property type="match status" value="1"/>
</dbReference>
<keyword evidence="5" id="KW-0804">Transcription</keyword>
<dbReference type="InterPro" id="IPR039420">
    <property type="entry name" value="WalR-like"/>
</dbReference>
<keyword evidence="3" id="KW-0805">Transcription regulation</keyword>
<keyword evidence="1 6" id="KW-0597">Phosphoprotein</keyword>
<evidence type="ECO:0000256" key="1">
    <source>
        <dbReference type="ARBA" id="ARBA00022553"/>
    </source>
</evidence>
<dbReference type="CDD" id="cd00383">
    <property type="entry name" value="trans_reg_C"/>
    <property type="match status" value="1"/>
</dbReference>
<dbReference type="SMART" id="SM00862">
    <property type="entry name" value="Trans_reg_C"/>
    <property type="match status" value="1"/>
</dbReference>
<evidence type="ECO:0000256" key="5">
    <source>
        <dbReference type="ARBA" id="ARBA00023163"/>
    </source>
</evidence>
<comment type="caution">
    <text evidence="10">The sequence shown here is derived from an EMBL/GenBank/DDBJ whole genome shotgun (WGS) entry which is preliminary data.</text>
</comment>
<feature type="domain" description="OmpR/PhoB-type" evidence="9">
    <location>
        <begin position="134"/>
        <end position="235"/>
    </location>
</feature>
<dbReference type="PANTHER" id="PTHR48111:SF73">
    <property type="entry name" value="ALKALINE PHOSPHATASE SYNTHESIS TRANSCRIPTIONAL REGULATORY PROTEIN PHOP"/>
    <property type="match status" value="1"/>
</dbReference>
<dbReference type="InterPro" id="IPR001867">
    <property type="entry name" value="OmpR/PhoB-type_DNA-bd"/>
</dbReference>
<keyword evidence="11" id="KW-1185">Reference proteome</keyword>
<feature type="modified residue" description="4-aspartylphosphate" evidence="6">
    <location>
        <position position="55"/>
    </location>
</feature>
<protein>
    <submittedName>
        <fullName evidence="10">Response regulator</fullName>
    </submittedName>
</protein>
<feature type="DNA-binding region" description="OmpR/PhoB-type" evidence="7">
    <location>
        <begin position="134"/>
        <end position="235"/>
    </location>
</feature>
<keyword evidence="2" id="KW-0902">Two-component regulatory system</keyword>
<dbReference type="SMART" id="SM00448">
    <property type="entry name" value="REC"/>
    <property type="match status" value="1"/>
</dbReference>
<evidence type="ECO:0000256" key="4">
    <source>
        <dbReference type="ARBA" id="ARBA00023125"/>
    </source>
</evidence>
<dbReference type="CDD" id="cd17574">
    <property type="entry name" value="REC_OmpR"/>
    <property type="match status" value="1"/>
</dbReference>
<evidence type="ECO:0000313" key="11">
    <source>
        <dbReference type="Proteomes" id="UP001589818"/>
    </source>
</evidence>
<dbReference type="Gene3D" id="6.10.250.690">
    <property type="match status" value="1"/>
</dbReference>